<keyword evidence="2" id="KW-1185">Reference proteome</keyword>
<protein>
    <submittedName>
        <fullName evidence="1">Uncharacterized protein</fullName>
    </submittedName>
</protein>
<sequence length="534" mass="62148">MLPPEFKSFKLAERHEGSRNYFHEHEAGQWSFRHYFNQTHNNLNKFKKYNAILNDYQKDLDWLINQHSVPAKLKDYLIALKKKKVPENYTLKAETALPKKIRIINSKNTFNMIGNNNGNIRLGDTYNASESSSMNTKRKANDDFEEIAITKKPYQPEFVENAEEINSILGKWNKFLENKENFHPYSPEYHRVIRCGKTVSSRPSLDKELYDQHVSQHEEKEYSLPEVCMSYIDNIMNQHDLKKYRKAIRKVPEVEGKDEDTFLFVENIFQSIYNFHTTYKDIHDGETEFNGLFLFPFLNTVAAAVAAELGAAKTDFCYGEVCLEAMSTQLKALNMMVDGRNKYNADGLIRMYGYKKLEILLLETSSYFGCSDKPKSKFDHHKGLFGSLAMMKTVADEYQYASITTFKKLKIIFAHASDTTVYLWSMSFIPDESIYELWLEDILEIKPDIDDKLEAIPNFVQFYWKTKELLKQTSRIVMELKKEHDATLVRNMFKKSSDLTSLSSIVNPSILRLIEDEDKVGMAELGPIFELRGE</sequence>
<proteinExistence type="predicted"/>
<evidence type="ECO:0000313" key="1">
    <source>
        <dbReference type="EMBL" id="KAG2231368.1"/>
    </source>
</evidence>
<dbReference type="Proteomes" id="UP000613177">
    <property type="component" value="Unassembled WGS sequence"/>
</dbReference>
<dbReference type="EMBL" id="JAEPRE010000154">
    <property type="protein sequence ID" value="KAG2231368.1"/>
    <property type="molecule type" value="Genomic_DNA"/>
</dbReference>
<evidence type="ECO:0000313" key="2">
    <source>
        <dbReference type="Proteomes" id="UP000613177"/>
    </source>
</evidence>
<accession>A0A8H7VWL1</accession>
<reference evidence="1" key="1">
    <citation type="submission" date="2021-01" db="EMBL/GenBank/DDBJ databases">
        <title>Metabolic potential, ecology and presence of endohyphal bacteria is reflected in genomic diversity of Mucoromycotina.</title>
        <authorList>
            <person name="Muszewska A."/>
            <person name="Okrasinska A."/>
            <person name="Steczkiewicz K."/>
            <person name="Drgas O."/>
            <person name="Orlowska M."/>
            <person name="Perlinska-Lenart U."/>
            <person name="Aleksandrzak-Piekarczyk T."/>
            <person name="Szatraj K."/>
            <person name="Zielenkiewicz U."/>
            <person name="Pilsyk S."/>
            <person name="Malc E."/>
            <person name="Mieczkowski P."/>
            <person name="Kruszewska J.S."/>
            <person name="Biernat P."/>
            <person name="Pawlowska J."/>
        </authorList>
    </citation>
    <scope>NUCLEOTIDE SEQUENCE</scope>
    <source>
        <strain evidence="1">WA0000018081</strain>
    </source>
</reference>
<name>A0A8H7VWL1_9FUNG</name>
<gene>
    <name evidence="1" type="ORF">INT48_007493</name>
</gene>
<organism evidence="1 2">
    <name type="scientific">Thamnidium elegans</name>
    <dbReference type="NCBI Taxonomy" id="101142"/>
    <lineage>
        <taxon>Eukaryota</taxon>
        <taxon>Fungi</taxon>
        <taxon>Fungi incertae sedis</taxon>
        <taxon>Mucoromycota</taxon>
        <taxon>Mucoromycotina</taxon>
        <taxon>Mucoromycetes</taxon>
        <taxon>Mucorales</taxon>
        <taxon>Mucorineae</taxon>
        <taxon>Mucoraceae</taxon>
        <taxon>Thamnidium</taxon>
    </lineage>
</organism>
<dbReference type="AlphaFoldDB" id="A0A8H7VWL1"/>
<comment type="caution">
    <text evidence="1">The sequence shown here is derived from an EMBL/GenBank/DDBJ whole genome shotgun (WGS) entry which is preliminary data.</text>
</comment>